<proteinExistence type="predicted"/>
<dbReference type="EMBL" id="GBXM01034799">
    <property type="protein sequence ID" value="JAH73778.1"/>
    <property type="molecule type" value="Transcribed_RNA"/>
</dbReference>
<dbReference type="AlphaFoldDB" id="A0A0E9V9A8"/>
<organism evidence="1">
    <name type="scientific">Anguilla anguilla</name>
    <name type="common">European freshwater eel</name>
    <name type="synonym">Muraena anguilla</name>
    <dbReference type="NCBI Taxonomy" id="7936"/>
    <lineage>
        <taxon>Eukaryota</taxon>
        <taxon>Metazoa</taxon>
        <taxon>Chordata</taxon>
        <taxon>Craniata</taxon>
        <taxon>Vertebrata</taxon>
        <taxon>Euteleostomi</taxon>
        <taxon>Actinopterygii</taxon>
        <taxon>Neopterygii</taxon>
        <taxon>Teleostei</taxon>
        <taxon>Anguilliformes</taxon>
        <taxon>Anguillidae</taxon>
        <taxon>Anguilla</taxon>
    </lineage>
</organism>
<reference evidence="1" key="1">
    <citation type="submission" date="2014-11" db="EMBL/GenBank/DDBJ databases">
        <authorList>
            <person name="Amaro Gonzalez C."/>
        </authorList>
    </citation>
    <scope>NUCLEOTIDE SEQUENCE</scope>
</reference>
<reference evidence="1" key="2">
    <citation type="journal article" date="2015" name="Fish Shellfish Immunol.">
        <title>Early steps in the European eel (Anguilla anguilla)-Vibrio vulnificus interaction in the gills: Role of the RtxA13 toxin.</title>
        <authorList>
            <person name="Callol A."/>
            <person name="Pajuelo D."/>
            <person name="Ebbesson L."/>
            <person name="Teles M."/>
            <person name="MacKenzie S."/>
            <person name="Amaro C."/>
        </authorList>
    </citation>
    <scope>NUCLEOTIDE SEQUENCE</scope>
</reference>
<name>A0A0E9V9A8_ANGAN</name>
<accession>A0A0E9V9A8</accession>
<sequence>MLVLAYAFIIFLLLVESLLYISPLVPLGGR</sequence>
<evidence type="ECO:0000313" key="1">
    <source>
        <dbReference type="EMBL" id="JAH73778.1"/>
    </source>
</evidence>
<protein>
    <submittedName>
        <fullName evidence="1">Uncharacterized protein</fullName>
    </submittedName>
</protein>